<comment type="caution">
    <text evidence="1">The sequence shown here is derived from an EMBL/GenBank/DDBJ whole genome shotgun (WGS) entry which is preliminary data.</text>
</comment>
<gene>
    <name evidence="1" type="ORF">FHP25_29805</name>
</gene>
<evidence type="ECO:0000313" key="2">
    <source>
        <dbReference type="Proteomes" id="UP000321638"/>
    </source>
</evidence>
<protein>
    <submittedName>
        <fullName evidence="1">Uncharacterized protein</fullName>
    </submittedName>
</protein>
<proteinExistence type="predicted"/>
<reference evidence="1 2" key="1">
    <citation type="submission" date="2019-06" db="EMBL/GenBank/DDBJ databases">
        <title>New taxonomy in bacterial strain CC-CFT640, isolated from vineyard.</title>
        <authorList>
            <person name="Lin S.-Y."/>
            <person name="Tsai C.-F."/>
            <person name="Young C.-C."/>
        </authorList>
    </citation>
    <scope>NUCLEOTIDE SEQUENCE [LARGE SCALE GENOMIC DNA]</scope>
    <source>
        <strain evidence="1 2">CC-CFT640</strain>
    </source>
</reference>
<dbReference type="Proteomes" id="UP000321638">
    <property type="component" value="Unassembled WGS sequence"/>
</dbReference>
<sequence length="182" mass="19227">MRATKLLIVQDGATAEELQRGSDAAMAFFESAGVAPWDAAHAALKVKDAAENAAGWFSAREFELAALWDRAGCVAADACCAGWAKKPKTVCLRLVDPFEERIAAALADLYPDSGALGALHDVTSGVIGQTLTAMTERGVPEPIAMQSITVIVTNLLVEWIGPDGAAGLLRHMADKIDAERLH</sequence>
<name>A0A5C8PDH7_9HYPH</name>
<evidence type="ECO:0000313" key="1">
    <source>
        <dbReference type="EMBL" id="TXL71572.1"/>
    </source>
</evidence>
<dbReference type="RefSeq" id="WP_147850642.1">
    <property type="nucleotide sequence ID" value="NZ_VDUZ01000042.1"/>
</dbReference>
<organism evidence="1 2">
    <name type="scientific">Vineibacter terrae</name>
    <dbReference type="NCBI Taxonomy" id="2586908"/>
    <lineage>
        <taxon>Bacteria</taxon>
        <taxon>Pseudomonadati</taxon>
        <taxon>Pseudomonadota</taxon>
        <taxon>Alphaproteobacteria</taxon>
        <taxon>Hyphomicrobiales</taxon>
        <taxon>Vineibacter</taxon>
    </lineage>
</organism>
<dbReference type="AlphaFoldDB" id="A0A5C8PDH7"/>
<dbReference type="EMBL" id="VDUZ01000042">
    <property type="protein sequence ID" value="TXL71572.1"/>
    <property type="molecule type" value="Genomic_DNA"/>
</dbReference>
<keyword evidence="2" id="KW-1185">Reference proteome</keyword>
<accession>A0A5C8PDH7</accession>
<dbReference type="OrthoDB" id="9834769at2"/>